<dbReference type="Gene3D" id="3.90.1210.10">
    <property type="entry name" value="Antifreeze-like/N-acetylneuraminic acid synthase C-terminal domain"/>
    <property type="match status" value="1"/>
</dbReference>
<evidence type="ECO:0000259" key="1">
    <source>
        <dbReference type="SMART" id="SM00858"/>
    </source>
</evidence>
<gene>
    <name evidence="2" type="ORF">DV701_15065</name>
</gene>
<dbReference type="Pfam" id="PF08666">
    <property type="entry name" value="SAF"/>
    <property type="match status" value="1"/>
</dbReference>
<protein>
    <recommendedName>
        <fullName evidence="1">SAF domain-containing protein</fullName>
    </recommendedName>
</protein>
<dbReference type="AlphaFoldDB" id="A0A345NQE9"/>
<dbReference type="SMART" id="SM00858">
    <property type="entry name" value="SAF"/>
    <property type="match status" value="1"/>
</dbReference>
<dbReference type="RefSeq" id="WP_114929431.1">
    <property type="nucleotide sequence ID" value="NZ_CP031229.1"/>
</dbReference>
<sequence>MPAPDLLTVRPSARPRPALRERPALRRLLSALLAAVAVAGTGWVALGHRAADGVAVLVATGQVPVGDVLSGTDVEVRHLPPRAVPQGALARPDEAVGLPAAAVLARGEVLTAHDVRTGSLLIGRDAAEVAVWLPLLEPQVVAGLTAGDLVDVLSPVDGTVVLTSVPVLAVPVRGGPVTGLAAVAGGGAGGQAAAGGVWLAVPTEGAGALAAARGADPAGAGLLVAVRPPAPSG</sequence>
<dbReference type="KEGG" id="orn:DV701_15065"/>
<reference evidence="2 3" key="1">
    <citation type="submission" date="2018-07" db="EMBL/GenBank/DDBJ databases">
        <title>Complete genome sequencing of Ornithinimicrobium sp. AMA3305.</title>
        <authorList>
            <person name="Bae J.-W."/>
        </authorList>
    </citation>
    <scope>NUCLEOTIDE SEQUENCE [LARGE SCALE GENOMIC DNA]</scope>
    <source>
        <strain evidence="2 3">AMA3305</strain>
    </source>
</reference>
<dbReference type="EMBL" id="CP031229">
    <property type="protein sequence ID" value="AXH97257.1"/>
    <property type="molecule type" value="Genomic_DNA"/>
</dbReference>
<accession>A0A345NQE9</accession>
<dbReference type="InterPro" id="IPR013974">
    <property type="entry name" value="SAF"/>
</dbReference>
<feature type="domain" description="SAF" evidence="1">
    <location>
        <begin position="54"/>
        <end position="116"/>
    </location>
</feature>
<evidence type="ECO:0000313" key="3">
    <source>
        <dbReference type="Proteomes" id="UP000253790"/>
    </source>
</evidence>
<dbReference type="OrthoDB" id="4869409at2"/>
<evidence type="ECO:0000313" key="2">
    <source>
        <dbReference type="EMBL" id="AXH97257.1"/>
    </source>
</evidence>
<dbReference type="CDD" id="cd11614">
    <property type="entry name" value="SAF_CpaB_FlgA_like"/>
    <property type="match status" value="1"/>
</dbReference>
<proteinExistence type="predicted"/>
<keyword evidence="3" id="KW-1185">Reference proteome</keyword>
<dbReference type="Proteomes" id="UP000253790">
    <property type="component" value="Chromosome"/>
</dbReference>
<organism evidence="2 3">
    <name type="scientific">Ornithinimicrobium avium</name>
    <dbReference type="NCBI Taxonomy" id="2283195"/>
    <lineage>
        <taxon>Bacteria</taxon>
        <taxon>Bacillati</taxon>
        <taxon>Actinomycetota</taxon>
        <taxon>Actinomycetes</taxon>
        <taxon>Micrococcales</taxon>
        <taxon>Ornithinimicrobiaceae</taxon>
        <taxon>Ornithinimicrobium</taxon>
    </lineage>
</organism>
<name>A0A345NQE9_9MICO</name>